<dbReference type="PROSITE" id="PS50075">
    <property type="entry name" value="CARRIER"/>
    <property type="match status" value="1"/>
</dbReference>
<reference evidence="7 8" key="1">
    <citation type="submission" date="2019-09" db="EMBL/GenBank/DDBJ databases">
        <title>Draft genome sequencing and comparative genomics of hatchery-associated Vibrios.</title>
        <authorList>
            <person name="Kehlet-Delgado H."/>
            <person name="Mueller R.S."/>
        </authorList>
    </citation>
    <scope>NUCLEOTIDE SEQUENCE [LARGE SCALE GENOMIC DNA]</scope>
    <source>
        <strain evidence="7 8">99-46-Y</strain>
    </source>
</reference>
<dbReference type="EC" id="3.3.2.1" evidence="2"/>
<feature type="modified residue" description="O-(pantetheine 4'-phosphoryl)serine" evidence="5">
    <location>
        <position position="249"/>
    </location>
</feature>
<evidence type="ECO:0000313" key="8">
    <source>
        <dbReference type="Proteomes" id="UP000565719"/>
    </source>
</evidence>
<comment type="cofactor">
    <cofactor evidence="5">
        <name>pantetheine 4'-phosphate</name>
        <dbReference type="ChEBI" id="CHEBI:47942"/>
    </cofactor>
    <text evidence="5">Binds 1 phosphopantetheine covalently.</text>
</comment>
<protein>
    <recommendedName>
        <fullName evidence="2">isochorismatase</fullName>
        <ecNumber evidence="2">3.3.2.1</ecNumber>
    </recommendedName>
</protein>
<evidence type="ECO:0000256" key="2">
    <source>
        <dbReference type="ARBA" id="ARBA00012100"/>
    </source>
</evidence>
<evidence type="ECO:0000256" key="1">
    <source>
        <dbReference type="ARBA" id="ARBA00004924"/>
    </source>
</evidence>
<feature type="domain" description="Carrier" evidence="6">
    <location>
        <begin position="215"/>
        <end position="288"/>
    </location>
</feature>
<evidence type="ECO:0000256" key="4">
    <source>
        <dbReference type="ARBA" id="ARBA00048590"/>
    </source>
</evidence>
<dbReference type="AlphaFoldDB" id="A0A7Y3ZY17"/>
<dbReference type="EMBL" id="VTXC01000014">
    <property type="protein sequence ID" value="NOH71067.1"/>
    <property type="molecule type" value="Genomic_DNA"/>
</dbReference>
<dbReference type="Gene3D" id="3.40.50.850">
    <property type="entry name" value="Isochorismatase-like"/>
    <property type="match status" value="1"/>
</dbReference>
<dbReference type="InterPro" id="IPR009081">
    <property type="entry name" value="PP-bd_ACP"/>
</dbReference>
<evidence type="ECO:0000259" key="6">
    <source>
        <dbReference type="PROSITE" id="PS50075"/>
    </source>
</evidence>
<dbReference type="Gene3D" id="1.10.1200.10">
    <property type="entry name" value="ACP-like"/>
    <property type="match status" value="1"/>
</dbReference>
<dbReference type="InterPro" id="IPR000868">
    <property type="entry name" value="Isochorismatase-like_dom"/>
</dbReference>
<dbReference type="InterPro" id="IPR050272">
    <property type="entry name" value="Isochorismatase-like_hydrls"/>
</dbReference>
<proteinExistence type="predicted"/>
<dbReference type="SUPFAM" id="SSF47336">
    <property type="entry name" value="ACP-like"/>
    <property type="match status" value="1"/>
</dbReference>
<dbReference type="InterPro" id="IPR036380">
    <property type="entry name" value="Isochorismatase-like_sf"/>
</dbReference>
<dbReference type="Pfam" id="PF00857">
    <property type="entry name" value="Isochorismatase"/>
    <property type="match status" value="1"/>
</dbReference>
<dbReference type="RefSeq" id="WP_171360462.1">
    <property type="nucleotide sequence ID" value="NZ_VTXC01000014.1"/>
</dbReference>
<evidence type="ECO:0000313" key="7">
    <source>
        <dbReference type="EMBL" id="NOH71067.1"/>
    </source>
</evidence>
<dbReference type="PANTHER" id="PTHR43540">
    <property type="entry name" value="PEROXYUREIDOACRYLATE/UREIDOACRYLATE AMIDOHYDROLASE-RELATED"/>
    <property type="match status" value="1"/>
</dbReference>
<dbReference type="PIRSF" id="PIRSF001111">
    <property type="entry name" value="Isochorismatase"/>
    <property type="match status" value="1"/>
</dbReference>
<dbReference type="Proteomes" id="UP000565719">
    <property type="component" value="Unassembled WGS sequence"/>
</dbReference>
<keyword evidence="3" id="KW-0378">Hydrolase</keyword>
<accession>A0A7Y3ZY17</accession>
<comment type="caution">
    <text evidence="7">The sequence shown here is derived from an EMBL/GenBank/DDBJ whole genome shotgun (WGS) entry which is preliminary data.</text>
</comment>
<dbReference type="InterPro" id="IPR016291">
    <property type="entry name" value="Isochorismatase"/>
</dbReference>
<dbReference type="GO" id="GO:0008908">
    <property type="term" value="F:isochorismatase activity"/>
    <property type="evidence" value="ECO:0007669"/>
    <property type="project" value="UniProtKB-EC"/>
</dbReference>
<dbReference type="Pfam" id="PF00550">
    <property type="entry name" value="PP-binding"/>
    <property type="match status" value="1"/>
</dbReference>
<evidence type="ECO:0000256" key="3">
    <source>
        <dbReference type="ARBA" id="ARBA00022801"/>
    </source>
</evidence>
<dbReference type="SUPFAM" id="SSF52499">
    <property type="entry name" value="Isochorismatase-like hydrolases"/>
    <property type="match status" value="1"/>
</dbReference>
<dbReference type="PRINTS" id="PR01398">
    <property type="entry name" value="ISCHRISMTASE"/>
</dbReference>
<keyword evidence="5" id="KW-0596">Phosphopantetheine</keyword>
<name>A0A7Y3ZY17_9VIBR</name>
<evidence type="ECO:0000256" key="5">
    <source>
        <dbReference type="PIRSR" id="PIRSR001111-50"/>
    </source>
</evidence>
<comment type="catalytic activity">
    <reaction evidence="4">
        <text>isochorismate + H2O = (2S,3S)-2,3-dihydroxy-2,3-dihydrobenzoate + pyruvate</text>
        <dbReference type="Rhea" id="RHEA:11112"/>
        <dbReference type="ChEBI" id="CHEBI:15361"/>
        <dbReference type="ChEBI" id="CHEBI:15377"/>
        <dbReference type="ChEBI" id="CHEBI:29780"/>
        <dbReference type="ChEBI" id="CHEBI:58764"/>
        <dbReference type="EC" id="3.3.2.1"/>
    </reaction>
</comment>
<dbReference type="PANTHER" id="PTHR43540:SF3">
    <property type="entry name" value="ENTEROBACTIN SYNTHASE COMPONENT B"/>
    <property type="match status" value="1"/>
</dbReference>
<dbReference type="CDD" id="cd01013">
    <property type="entry name" value="isochorismatase"/>
    <property type="match status" value="1"/>
</dbReference>
<keyword evidence="5" id="KW-0597">Phosphoprotein</keyword>
<organism evidence="7 8">
    <name type="scientific">Vibrio pectenicida</name>
    <dbReference type="NCBI Taxonomy" id="62763"/>
    <lineage>
        <taxon>Bacteria</taxon>
        <taxon>Pseudomonadati</taxon>
        <taxon>Pseudomonadota</taxon>
        <taxon>Gammaproteobacteria</taxon>
        <taxon>Vibrionales</taxon>
        <taxon>Vibrionaceae</taxon>
        <taxon>Vibrio</taxon>
    </lineage>
</organism>
<comment type="pathway">
    <text evidence="1">Siderophore biosynthesis.</text>
</comment>
<gene>
    <name evidence="7" type="ORF">F0225_06890</name>
</gene>
<sequence length="290" mass="32518">MAIPKIASYQALQSESFPANKVDWAIDPKKAVVLVHDLQAYFLNFFDKNLSPVPELLRNVNKVTQSARVAGIPVVYTAQPANQDPKERALLTDFWGVGLTQDTEIVPEVAPLAGDIQYTKWRYSAFKKTPLLEWMREEQRDQLIIVGVYGHIGILSTALDAFMLDIKPFVIGDAIADFSAEDHLFTLKYVAGRSGNVKSVDQFVKSIESGSPEKELSLERMRQDVADILEVDLDEVDVDENLIFLGLDSIRVMTLHSCWKKMGFDVELAEMVAQNTIKDWWNIAAAQASV</sequence>
<dbReference type="InterPro" id="IPR036736">
    <property type="entry name" value="ACP-like_sf"/>
</dbReference>